<evidence type="ECO:0000313" key="1">
    <source>
        <dbReference type="Proteomes" id="UP000095284"/>
    </source>
</evidence>
<sequence length="39" mass="4357">MKNSFLDFVHLAAGVPIENPHRSKLAPSGHRRCANHMCN</sequence>
<reference evidence="2" key="1">
    <citation type="submission" date="2016-11" db="UniProtKB">
        <authorList>
            <consortium name="WormBaseParasite"/>
        </authorList>
    </citation>
    <scope>IDENTIFICATION</scope>
</reference>
<organism evidence="1 2">
    <name type="scientific">Bursaphelenchus xylophilus</name>
    <name type="common">Pinewood nematode worm</name>
    <name type="synonym">Aphelenchoides xylophilus</name>
    <dbReference type="NCBI Taxonomy" id="6326"/>
    <lineage>
        <taxon>Eukaryota</taxon>
        <taxon>Metazoa</taxon>
        <taxon>Ecdysozoa</taxon>
        <taxon>Nematoda</taxon>
        <taxon>Chromadorea</taxon>
        <taxon>Rhabditida</taxon>
        <taxon>Tylenchina</taxon>
        <taxon>Tylenchomorpha</taxon>
        <taxon>Aphelenchoidea</taxon>
        <taxon>Aphelenchoididae</taxon>
        <taxon>Bursaphelenchus</taxon>
    </lineage>
</organism>
<proteinExistence type="predicted"/>
<dbReference type="AlphaFoldDB" id="A0A1I7SDN7"/>
<dbReference type="WBParaSite" id="BXY_1114400.1">
    <property type="protein sequence ID" value="BXY_1114400.1"/>
    <property type="gene ID" value="BXY_1114400"/>
</dbReference>
<dbReference type="Proteomes" id="UP000095284">
    <property type="component" value="Unplaced"/>
</dbReference>
<accession>A0A1I7SDN7</accession>
<protein>
    <submittedName>
        <fullName evidence="2">Transposase</fullName>
    </submittedName>
</protein>
<evidence type="ECO:0000313" key="2">
    <source>
        <dbReference type="WBParaSite" id="BXY_1114400.1"/>
    </source>
</evidence>
<name>A0A1I7SDN7_BURXY</name>